<gene>
    <name evidence="2" type="ORF">SAMN02799615_01388</name>
</gene>
<dbReference type="InterPro" id="IPR025566">
    <property type="entry name" value="DUF4331"/>
</dbReference>
<proteinExistence type="predicted"/>
<evidence type="ECO:0008006" key="4">
    <source>
        <dbReference type="Google" id="ProtNLM"/>
    </source>
</evidence>
<keyword evidence="1" id="KW-0732">Signal</keyword>
<sequence length="409" mass="42836">MKRTAAMRLQALACLGLSLAFTANTHASDHLDTPSVIGDPRADIGDLYAWTSPDGKHLNLVMDIVGHTFSDKLDYVFHIDSGKRFGHTGASTAIRCRFRSGTDVTCTAGDTDTAHGNPGDTQGLASEHGSFRVFAGPRDDPFFNNVKGTRAAYDKAHAALEAGAKVDAAGCPAFDAATVHAVADEWAHTQGGPAKNLLAGWTTSAIVVSIDLGAVSKGGPLLAVWAATQGPTRQIDRAGRPLTGNALLGTLAPDEISDAFKETYNMATPADGAKFVDEIAGNLGLYDGFDGKCGNQWLANAKAPPAQRYHRLAALLADDRLWVNSASATCTQFFAVERAALGGDPALAKDCGGRTPTYSASNVYRSMLVDGTTDSVSDGLTRDEREQSDSVFPFLAAPDAQAAAAGAYQ</sequence>
<dbReference type="Pfam" id="PF14224">
    <property type="entry name" value="DUF4331"/>
    <property type="match status" value="1"/>
</dbReference>
<dbReference type="EMBL" id="FONH01000003">
    <property type="protein sequence ID" value="SFE64199.1"/>
    <property type="molecule type" value="Genomic_DNA"/>
</dbReference>
<evidence type="ECO:0000256" key="1">
    <source>
        <dbReference type="SAM" id="SignalP"/>
    </source>
</evidence>
<dbReference type="STRING" id="500610.SAMN02799615_01388"/>
<accession>A0A1I2C773</accession>
<feature type="signal peptide" evidence="1">
    <location>
        <begin position="1"/>
        <end position="27"/>
    </location>
</feature>
<evidence type="ECO:0000313" key="2">
    <source>
        <dbReference type="EMBL" id="SFE64199.1"/>
    </source>
</evidence>
<dbReference type="AlphaFoldDB" id="A0A1I2C773"/>
<dbReference type="Proteomes" id="UP000199477">
    <property type="component" value="Unassembled WGS sequence"/>
</dbReference>
<protein>
    <recommendedName>
        <fullName evidence="4">DUF4331 domain-containing protein</fullName>
    </recommendedName>
</protein>
<evidence type="ECO:0000313" key="3">
    <source>
        <dbReference type="Proteomes" id="UP000199477"/>
    </source>
</evidence>
<organism evidence="2 3">
    <name type="scientific">Dyella marensis</name>
    <dbReference type="NCBI Taxonomy" id="500610"/>
    <lineage>
        <taxon>Bacteria</taxon>
        <taxon>Pseudomonadati</taxon>
        <taxon>Pseudomonadota</taxon>
        <taxon>Gammaproteobacteria</taxon>
        <taxon>Lysobacterales</taxon>
        <taxon>Rhodanobacteraceae</taxon>
        <taxon>Dyella</taxon>
    </lineage>
</organism>
<name>A0A1I2C773_9GAMM</name>
<dbReference type="RefSeq" id="WP_081805236.1">
    <property type="nucleotide sequence ID" value="NZ_FONH01000003.1"/>
</dbReference>
<feature type="chain" id="PRO_5011715885" description="DUF4331 domain-containing protein" evidence="1">
    <location>
        <begin position="28"/>
        <end position="409"/>
    </location>
</feature>
<keyword evidence="3" id="KW-1185">Reference proteome</keyword>
<reference evidence="3" key="1">
    <citation type="submission" date="2016-10" db="EMBL/GenBank/DDBJ databases">
        <authorList>
            <person name="Varghese N."/>
            <person name="Submissions S."/>
        </authorList>
    </citation>
    <scope>NUCLEOTIDE SEQUENCE [LARGE SCALE GENOMIC DNA]</scope>
    <source>
        <strain evidence="3">UNC178MFTsu3.1</strain>
    </source>
</reference>